<keyword evidence="1" id="KW-0479">Metal-binding</keyword>
<dbReference type="SUPFAM" id="SSF54236">
    <property type="entry name" value="Ubiquitin-like"/>
    <property type="match status" value="1"/>
</dbReference>
<dbReference type="AlphaFoldDB" id="A0A9Q0YJ88"/>
<feature type="compositionally biased region" description="Polar residues" evidence="5">
    <location>
        <begin position="266"/>
        <end position="294"/>
    </location>
</feature>
<feature type="compositionally biased region" description="Polar residues" evidence="5">
    <location>
        <begin position="349"/>
        <end position="364"/>
    </location>
</feature>
<accession>A0A9Q0YJ88</accession>
<dbReference type="InterPro" id="IPR029071">
    <property type="entry name" value="Ubiquitin-like_domsf"/>
</dbReference>
<dbReference type="SUPFAM" id="SSF118310">
    <property type="entry name" value="AN1-like Zinc finger"/>
    <property type="match status" value="1"/>
</dbReference>
<feature type="region of interest" description="Disordered" evidence="5">
    <location>
        <begin position="211"/>
        <end position="294"/>
    </location>
</feature>
<protein>
    <submittedName>
        <fullName evidence="8">AN1-type zinc finger protein 4</fullName>
    </submittedName>
</protein>
<dbReference type="SMART" id="SM00213">
    <property type="entry name" value="UBQ"/>
    <property type="match status" value="1"/>
</dbReference>
<feature type="domain" description="AN1-type" evidence="7">
    <location>
        <begin position="554"/>
        <end position="601"/>
    </location>
</feature>
<dbReference type="InterPro" id="IPR035896">
    <property type="entry name" value="AN1-like_Znf"/>
</dbReference>
<evidence type="ECO:0000313" key="9">
    <source>
        <dbReference type="Proteomes" id="UP001152320"/>
    </source>
</evidence>
<dbReference type="PROSITE" id="PS51039">
    <property type="entry name" value="ZF_AN1"/>
    <property type="match status" value="1"/>
</dbReference>
<evidence type="ECO:0000256" key="2">
    <source>
        <dbReference type="ARBA" id="ARBA00022771"/>
    </source>
</evidence>
<reference evidence="8" key="1">
    <citation type="submission" date="2021-10" db="EMBL/GenBank/DDBJ databases">
        <title>Tropical sea cucumber genome reveals ecological adaptation and Cuvierian tubules defense mechanism.</title>
        <authorList>
            <person name="Chen T."/>
        </authorList>
    </citation>
    <scope>NUCLEOTIDE SEQUENCE</scope>
    <source>
        <strain evidence="8">Nanhai2018</strain>
        <tissue evidence="8">Muscle</tissue>
    </source>
</reference>
<dbReference type="PANTHER" id="PTHR46728:SF1">
    <property type="entry name" value="AN1-TYPE ZINC FINGER PROTEIN 4"/>
    <property type="match status" value="1"/>
</dbReference>
<dbReference type="Gene3D" id="3.10.20.90">
    <property type="entry name" value="Phosphatidylinositol 3-kinase Catalytic Subunit, Chain A, domain 1"/>
    <property type="match status" value="1"/>
</dbReference>
<dbReference type="Proteomes" id="UP001152320">
    <property type="component" value="Chromosome 20"/>
</dbReference>
<feature type="compositionally biased region" description="Polar residues" evidence="5">
    <location>
        <begin position="397"/>
        <end position="426"/>
    </location>
</feature>
<dbReference type="PROSITE" id="PS50053">
    <property type="entry name" value="UBIQUITIN_2"/>
    <property type="match status" value="1"/>
</dbReference>
<evidence type="ECO:0000256" key="1">
    <source>
        <dbReference type="ARBA" id="ARBA00022723"/>
    </source>
</evidence>
<dbReference type="Pfam" id="PF00240">
    <property type="entry name" value="ubiquitin"/>
    <property type="match status" value="1"/>
</dbReference>
<gene>
    <name evidence="8" type="ORF">HOLleu_37201</name>
</gene>
<proteinExistence type="predicted"/>
<sequence length="620" mass="68830">MKASNNMEYYEYPDYIDIMELYVETLTGTIFELHVSPFETVISVKAKIQRVEGIPIGQQHLIYRSIELEDEYCLQDYGIPPGASLKLVLAMRGGPINTRRIPMEDPAIREMADYMEANKDEIWEKLPGNRQVTLLVFREGDQLNFFRVVDRGDGTLTPLSESLSGASVHNGECEEEVETGKELTVEQEVENDATMNKMKLLRAKMENLSLVKKTKVPRPPSRPRSVSKRHMSSVRTVRGTKPSINKVEPLPPVRTSIEKENKTETADLSTKSNLTEQLRTRSRSGPQVRTSLSDDNVTSDRALYGSQSAKIHAMDEQKELSVELKTTVLSPPRKGEAKRPLSRPRVLSAQRTHISTGNTSQQLTAGGRRRSPLPNGLAQQNLEKLSAKFHRNHRKQTNNLPHFTQGTISEGTRPATCSQRVPSTLPTKPDSGLATERLSLGTADARVVTELVNQANREGKINNIVRTSQRDPLTGISSSRARISPSPAILNRVFNGSASITRSGERISTPEARQALISAQSVRGRLSGGRDGRIAVSPVCRLPPVVNTSVSPKKKSSKRCFLCNKKTGLATSYQCRCGHNYCASHRYAETHSCGFDYKTEGRKLLEQSNPLVSAPKLPKI</sequence>
<keyword evidence="9" id="KW-1185">Reference proteome</keyword>
<dbReference type="Gene3D" id="4.10.1110.10">
    <property type="entry name" value="AN1-like Zinc finger"/>
    <property type="match status" value="1"/>
</dbReference>
<name>A0A9Q0YJ88_HOLLE</name>
<dbReference type="PANTHER" id="PTHR46728">
    <property type="entry name" value="AN1-TYPE ZINC FINGER PROTEIN 4"/>
    <property type="match status" value="1"/>
</dbReference>
<organism evidence="8 9">
    <name type="scientific">Holothuria leucospilota</name>
    <name type="common">Black long sea cucumber</name>
    <name type="synonym">Mertensiothuria leucospilota</name>
    <dbReference type="NCBI Taxonomy" id="206669"/>
    <lineage>
        <taxon>Eukaryota</taxon>
        <taxon>Metazoa</taxon>
        <taxon>Echinodermata</taxon>
        <taxon>Eleutherozoa</taxon>
        <taxon>Echinozoa</taxon>
        <taxon>Holothuroidea</taxon>
        <taxon>Aspidochirotacea</taxon>
        <taxon>Aspidochirotida</taxon>
        <taxon>Holothuriidae</taxon>
        <taxon>Holothuria</taxon>
    </lineage>
</organism>
<evidence type="ECO:0000256" key="4">
    <source>
        <dbReference type="PROSITE-ProRule" id="PRU00449"/>
    </source>
</evidence>
<evidence type="ECO:0000313" key="8">
    <source>
        <dbReference type="EMBL" id="KAJ8022335.1"/>
    </source>
</evidence>
<dbReference type="InterPro" id="IPR000058">
    <property type="entry name" value="Znf_AN1"/>
</dbReference>
<feature type="region of interest" description="Disordered" evidence="5">
    <location>
        <begin position="397"/>
        <end position="432"/>
    </location>
</feature>
<dbReference type="EMBL" id="JAIZAY010000020">
    <property type="protein sequence ID" value="KAJ8022335.1"/>
    <property type="molecule type" value="Genomic_DNA"/>
</dbReference>
<evidence type="ECO:0000259" key="7">
    <source>
        <dbReference type="PROSITE" id="PS51039"/>
    </source>
</evidence>
<keyword evidence="3" id="KW-0862">Zinc</keyword>
<evidence type="ECO:0000256" key="3">
    <source>
        <dbReference type="ARBA" id="ARBA00022833"/>
    </source>
</evidence>
<dbReference type="GO" id="GO:0008270">
    <property type="term" value="F:zinc ion binding"/>
    <property type="evidence" value="ECO:0007669"/>
    <property type="project" value="UniProtKB-KW"/>
</dbReference>
<dbReference type="SMART" id="SM00154">
    <property type="entry name" value="ZnF_AN1"/>
    <property type="match status" value="1"/>
</dbReference>
<dbReference type="PRINTS" id="PR00348">
    <property type="entry name" value="UBIQUITIN"/>
</dbReference>
<evidence type="ECO:0000256" key="5">
    <source>
        <dbReference type="SAM" id="MobiDB-lite"/>
    </source>
</evidence>
<dbReference type="InterPro" id="IPR053061">
    <property type="entry name" value="AN1-type_zinc_finger"/>
</dbReference>
<dbReference type="InterPro" id="IPR000626">
    <property type="entry name" value="Ubiquitin-like_dom"/>
</dbReference>
<feature type="compositionally biased region" description="Basic and acidic residues" evidence="5">
    <location>
        <begin position="256"/>
        <end position="265"/>
    </location>
</feature>
<comment type="caution">
    <text evidence="8">The sequence shown here is derived from an EMBL/GenBank/DDBJ whole genome shotgun (WGS) entry which is preliminary data.</text>
</comment>
<feature type="domain" description="Ubiquitin-like" evidence="6">
    <location>
        <begin position="19"/>
        <end position="94"/>
    </location>
</feature>
<dbReference type="CDD" id="cd01802">
    <property type="entry name" value="Ubl_ZFAND4"/>
    <property type="match status" value="1"/>
</dbReference>
<dbReference type="OrthoDB" id="756206at2759"/>
<feature type="region of interest" description="Disordered" evidence="5">
    <location>
        <begin position="331"/>
        <end position="375"/>
    </location>
</feature>
<dbReference type="Pfam" id="PF01428">
    <property type="entry name" value="zf-AN1"/>
    <property type="match status" value="1"/>
</dbReference>
<keyword evidence="2 4" id="KW-0863">Zinc-finger</keyword>
<evidence type="ECO:0000259" key="6">
    <source>
        <dbReference type="PROSITE" id="PS50053"/>
    </source>
</evidence>
<dbReference type="InterPro" id="IPR019956">
    <property type="entry name" value="Ubiquitin_dom"/>
</dbReference>